<evidence type="ECO:0000313" key="4">
    <source>
        <dbReference type="EMBL" id="GAI80806.1"/>
    </source>
</evidence>
<dbReference type="InterPro" id="IPR006140">
    <property type="entry name" value="D-isomer_DH_NAD-bd"/>
</dbReference>
<dbReference type="Pfam" id="PF02826">
    <property type="entry name" value="2-Hacid_dh_C"/>
    <property type="match status" value="1"/>
</dbReference>
<proteinExistence type="inferred from homology"/>
<comment type="caution">
    <text evidence="4">The sequence shown here is derived from an EMBL/GenBank/DDBJ whole genome shotgun (WGS) entry which is preliminary data.</text>
</comment>
<comment type="similarity">
    <text evidence="1">Belongs to the D-isomer specific 2-hydroxyacid dehydrogenase family.</text>
</comment>
<sequence>LERVSLETLVKESDFITLHCPLIPGKTFHLIGEKELSIMKPGAYIVNTSRGPVIDEKALVKALKEKRIAGAALDVFEYEPRLSEGLADLDNVILTPHLASASVRSRTAYATLAVRNLLAGLRGEIPPNLVNT</sequence>
<dbReference type="InterPro" id="IPR029753">
    <property type="entry name" value="D-isomer_DH_CS"/>
</dbReference>
<reference evidence="4" key="1">
    <citation type="journal article" date="2014" name="Front. Microbiol.">
        <title>High frequency of phylogenetically diverse reductive dehalogenase-homologous genes in deep subseafloor sedimentary metagenomes.</title>
        <authorList>
            <person name="Kawai M."/>
            <person name="Futagami T."/>
            <person name="Toyoda A."/>
            <person name="Takaki Y."/>
            <person name="Nishi S."/>
            <person name="Hori S."/>
            <person name="Arai W."/>
            <person name="Tsubouchi T."/>
            <person name="Morono Y."/>
            <person name="Uchiyama I."/>
            <person name="Ito T."/>
            <person name="Fujiyama A."/>
            <person name="Inagaki F."/>
            <person name="Takami H."/>
        </authorList>
    </citation>
    <scope>NUCLEOTIDE SEQUENCE</scope>
    <source>
        <strain evidence="4">Expedition CK06-06</strain>
    </source>
</reference>
<dbReference type="InterPro" id="IPR036291">
    <property type="entry name" value="NAD(P)-bd_dom_sf"/>
</dbReference>
<dbReference type="PROSITE" id="PS00671">
    <property type="entry name" value="D_2_HYDROXYACID_DH_3"/>
    <property type="match status" value="1"/>
</dbReference>
<evidence type="ECO:0000256" key="2">
    <source>
        <dbReference type="ARBA" id="ARBA00023002"/>
    </source>
</evidence>
<name>X1SNS1_9ZZZZ</name>
<feature type="non-terminal residue" evidence="4">
    <location>
        <position position="1"/>
    </location>
</feature>
<dbReference type="InterPro" id="IPR050223">
    <property type="entry name" value="D-isomer_2-hydroxyacid_DH"/>
</dbReference>
<feature type="domain" description="D-isomer specific 2-hydroxyacid dehydrogenase NAD-binding" evidence="3">
    <location>
        <begin position="2"/>
        <end position="99"/>
    </location>
</feature>
<evidence type="ECO:0000256" key="1">
    <source>
        <dbReference type="ARBA" id="ARBA00005854"/>
    </source>
</evidence>
<dbReference type="AlphaFoldDB" id="X1SNS1"/>
<gene>
    <name evidence="4" type="ORF">S12H4_24722</name>
</gene>
<dbReference type="SUPFAM" id="SSF51735">
    <property type="entry name" value="NAD(P)-binding Rossmann-fold domains"/>
    <property type="match status" value="1"/>
</dbReference>
<dbReference type="PANTHER" id="PTHR10996:SF257">
    <property type="entry name" value="GLYOXYLATE REDUCTASE 1"/>
    <property type="match status" value="1"/>
</dbReference>
<evidence type="ECO:0000259" key="3">
    <source>
        <dbReference type="Pfam" id="PF02826"/>
    </source>
</evidence>
<dbReference type="PANTHER" id="PTHR10996">
    <property type="entry name" value="2-HYDROXYACID DEHYDROGENASE-RELATED"/>
    <property type="match status" value="1"/>
</dbReference>
<dbReference type="GO" id="GO:0016618">
    <property type="term" value="F:hydroxypyruvate reductase [NAD(P)H] activity"/>
    <property type="evidence" value="ECO:0007669"/>
    <property type="project" value="TreeGrafter"/>
</dbReference>
<dbReference type="GO" id="GO:0030267">
    <property type="term" value="F:glyoxylate reductase (NADPH) activity"/>
    <property type="evidence" value="ECO:0007669"/>
    <property type="project" value="TreeGrafter"/>
</dbReference>
<accession>X1SNS1</accession>
<dbReference type="GO" id="GO:0005829">
    <property type="term" value="C:cytosol"/>
    <property type="evidence" value="ECO:0007669"/>
    <property type="project" value="TreeGrafter"/>
</dbReference>
<dbReference type="GO" id="GO:0051287">
    <property type="term" value="F:NAD binding"/>
    <property type="evidence" value="ECO:0007669"/>
    <property type="project" value="InterPro"/>
</dbReference>
<protein>
    <recommendedName>
        <fullName evidence="3">D-isomer specific 2-hydroxyacid dehydrogenase NAD-binding domain-containing protein</fullName>
    </recommendedName>
</protein>
<dbReference type="Gene3D" id="3.40.50.720">
    <property type="entry name" value="NAD(P)-binding Rossmann-like Domain"/>
    <property type="match status" value="2"/>
</dbReference>
<dbReference type="EMBL" id="BARW01013523">
    <property type="protein sequence ID" value="GAI80806.1"/>
    <property type="molecule type" value="Genomic_DNA"/>
</dbReference>
<keyword evidence="2" id="KW-0560">Oxidoreductase</keyword>
<organism evidence="4">
    <name type="scientific">marine sediment metagenome</name>
    <dbReference type="NCBI Taxonomy" id="412755"/>
    <lineage>
        <taxon>unclassified sequences</taxon>
        <taxon>metagenomes</taxon>
        <taxon>ecological metagenomes</taxon>
    </lineage>
</organism>